<dbReference type="EMBL" id="AZCX01000008">
    <property type="protein sequence ID" value="KRK47522.1"/>
    <property type="molecule type" value="Genomic_DNA"/>
</dbReference>
<keyword evidence="2" id="KW-1185">Reference proteome</keyword>
<dbReference type="STRING" id="1302272.FC96_GL002448"/>
<dbReference type="Proteomes" id="UP000050911">
    <property type="component" value="Unassembled WGS sequence"/>
</dbReference>
<organism evidence="1 2">
    <name type="scientific">Secundilactobacillus kimchicus JCM 15530</name>
    <dbReference type="NCBI Taxonomy" id="1302272"/>
    <lineage>
        <taxon>Bacteria</taxon>
        <taxon>Bacillati</taxon>
        <taxon>Bacillota</taxon>
        <taxon>Bacilli</taxon>
        <taxon>Lactobacillales</taxon>
        <taxon>Lactobacillaceae</taxon>
        <taxon>Secundilactobacillus</taxon>
    </lineage>
</organism>
<comment type="caution">
    <text evidence="1">The sequence shown here is derived from an EMBL/GenBank/DDBJ whole genome shotgun (WGS) entry which is preliminary data.</text>
</comment>
<dbReference type="Gene3D" id="1.10.10.60">
    <property type="entry name" value="Homeodomain-like"/>
    <property type="match status" value="1"/>
</dbReference>
<dbReference type="Pfam" id="PF13384">
    <property type="entry name" value="HTH_23"/>
    <property type="match status" value="1"/>
</dbReference>
<evidence type="ECO:0000313" key="1">
    <source>
        <dbReference type="EMBL" id="KRK47522.1"/>
    </source>
</evidence>
<dbReference type="PATRIC" id="fig|1302272.5.peg.2495"/>
<dbReference type="AlphaFoldDB" id="A0A0R1HVQ3"/>
<sequence length="177" mass="20833">MTNKNQNHDAFEFLSTGDHRIIIYSALKQLGIRHYDDRYEDFVQEGWLLFVDIFQKYPDDPWLHPKPFLAYARLALYRRFLNMVTRPAATRENVQEQTVVDEAIDAAALNFDMEQAILEASQLTALLETCDIWGQRFIIDRLENNLSISAIAKKWHVSRQTVYKWRQKVQVALTQLD</sequence>
<gene>
    <name evidence="1" type="ORF">FC96_GL002448</name>
</gene>
<reference evidence="1 2" key="1">
    <citation type="journal article" date="2015" name="Genome Announc.">
        <title>Expanding the biotechnology potential of lactobacilli through comparative genomics of 213 strains and associated genera.</title>
        <authorList>
            <person name="Sun Z."/>
            <person name="Harris H.M."/>
            <person name="McCann A."/>
            <person name="Guo C."/>
            <person name="Argimon S."/>
            <person name="Zhang W."/>
            <person name="Yang X."/>
            <person name="Jeffery I.B."/>
            <person name="Cooney J.C."/>
            <person name="Kagawa T.F."/>
            <person name="Liu W."/>
            <person name="Song Y."/>
            <person name="Salvetti E."/>
            <person name="Wrobel A."/>
            <person name="Rasinkangas P."/>
            <person name="Parkhill J."/>
            <person name="Rea M.C."/>
            <person name="O'Sullivan O."/>
            <person name="Ritari J."/>
            <person name="Douillard F.P."/>
            <person name="Paul Ross R."/>
            <person name="Yang R."/>
            <person name="Briner A.E."/>
            <person name="Felis G.E."/>
            <person name="de Vos W.M."/>
            <person name="Barrangou R."/>
            <person name="Klaenhammer T.R."/>
            <person name="Caufield P.W."/>
            <person name="Cui Y."/>
            <person name="Zhang H."/>
            <person name="O'Toole P.W."/>
        </authorList>
    </citation>
    <scope>NUCLEOTIDE SEQUENCE [LARGE SCALE GENOMIC DNA]</scope>
    <source>
        <strain evidence="1 2">JCM 15530</strain>
    </source>
</reference>
<name>A0A0R1HVQ3_9LACO</name>
<protein>
    <recommendedName>
        <fullName evidence="3">RNA polymerase sigma-70 region 2 domain-containing protein</fullName>
    </recommendedName>
</protein>
<evidence type="ECO:0008006" key="3">
    <source>
        <dbReference type="Google" id="ProtNLM"/>
    </source>
</evidence>
<dbReference type="RefSeq" id="WP_056942854.1">
    <property type="nucleotide sequence ID" value="NZ_AZCX01000008.1"/>
</dbReference>
<dbReference type="OrthoDB" id="2248780at2"/>
<evidence type="ECO:0000313" key="2">
    <source>
        <dbReference type="Proteomes" id="UP000050911"/>
    </source>
</evidence>
<proteinExistence type="predicted"/>
<accession>A0A0R1HVQ3</accession>